<feature type="signal peptide" evidence="1">
    <location>
        <begin position="1"/>
        <end position="20"/>
    </location>
</feature>
<protein>
    <submittedName>
        <fullName evidence="2">Type VI secretion system lipoprotein TssJ</fullName>
    </submittedName>
</protein>
<sequence length="178" mass="19530">MWRTVFNLVILAAFALPLGACGLAQTVADGTASTARAIFYKQVKTLHLDFSARSALNTHASDMSALSVPTLIRVYQLRDNQAMARATYDGLLGDDDGLLTGALLDKRSLVVKPEEGAQLNVPMDKEAKFVSVVALFRSPDTGLNTWRLTLMRDDLDPDRARVVELGDNRLSLRPLEKD</sequence>
<dbReference type="Gene3D" id="2.60.40.4150">
    <property type="entry name" value="Type VI secretion system, lipoprotein SciN"/>
    <property type="match status" value="1"/>
</dbReference>
<keyword evidence="1" id="KW-0732">Signal</keyword>
<reference evidence="2 3" key="1">
    <citation type="submission" date="2019-09" db="EMBL/GenBank/DDBJ databases">
        <title>Genomic sequencing of 4 copper resistant soil isolates.</title>
        <authorList>
            <person name="Havryliuk O."/>
        </authorList>
    </citation>
    <scope>NUCLEOTIDE SEQUENCE [LARGE SCALE GENOMIC DNA]</scope>
    <source>
        <strain evidence="2 3">UKR4</strain>
    </source>
</reference>
<organism evidence="2 3">
    <name type="scientific">Pseudomonas veronii</name>
    <dbReference type="NCBI Taxonomy" id="76761"/>
    <lineage>
        <taxon>Bacteria</taxon>
        <taxon>Pseudomonadati</taxon>
        <taxon>Pseudomonadota</taxon>
        <taxon>Gammaproteobacteria</taxon>
        <taxon>Pseudomonadales</taxon>
        <taxon>Pseudomonadaceae</taxon>
        <taxon>Pseudomonas</taxon>
    </lineage>
</organism>
<accession>A0A5M8EV76</accession>
<gene>
    <name evidence="2" type="primary">tssJ</name>
    <name evidence="2" type="ORF">F3K53_21045</name>
</gene>
<comment type="caution">
    <text evidence="2">The sequence shown here is derived from an EMBL/GenBank/DDBJ whole genome shotgun (WGS) entry which is preliminary data.</text>
</comment>
<dbReference type="EMBL" id="VWXT01000367">
    <property type="protein sequence ID" value="KAA6174795.1"/>
    <property type="molecule type" value="Genomic_DNA"/>
</dbReference>
<dbReference type="RefSeq" id="WP_150095428.1">
    <property type="nucleotide sequence ID" value="NZ_VWXT01000367.1"/>
</dbReference>
<proteinExistence type="predicted"/>
<dbReference type="NCBIfam" id="TIGR03352">
    <property type="entry name" value="VI_chp_3"/>
    <property type="match status" value="1"/>
</dbReference>
<dbReference type="Proteomes" id="UP000323909">
    <property type="component" value="Unassembled WGS sequence"/>
</dbReference>
<evidence type="ECO:0000313" key="3">
    <source>
        <dbReference type="Proteomes" id="UP000323909"/>
    </source>
</evidence>
<dbReference type="InterPro" id="IPR017734">
    <property type="entry name" value="T6SS_SciN"/>
</dbReference>
<dbReference type="PANTHER" id="PTHR37625:SF4">
    <property type="entry name" value="OUTER MEMBRANE LIPOPROTEIN"/>
    <property type="match status" value="1"/>
</dbReference>
<feature type="chain" id="PRO_5024363045" evidence="1">
    <location>
        <begin position="21"/>
        <end position="178"/>
    </location>
</feature>
<dbReference type="InterPro" id="IPR038706">
    <property type="entry name" value="Type_VI_SciN-like_sf"/>
</dbReference>
<evidence type="ECO:0000256" key="1">
    <source>
        <dbReference type="SAM" id="SignalP"/>
    </source>
</evidence>
<dbReference type="PANTHER" id="PTHR37625">
    <property type="entry name" value="OUTER MEMBRANE LIPOPROTEIN-RELATED"/>
    <property type="match status" value="1"/>
</dbReference>
<dbReference type="AlphaFoldDB" id="A0A5M8EV76"/>
<keyword evidence="2" id="KW-0449">Lipoprotein</keyword>
<evidence type="ECO:0000313" key="2">
    <source>
        <dbReference type="EMBL" id="KAA6174795.1"/>
    </source>
</evidence>
<name>A0A5M8EV76_PSEVE</name>
<dbReference type="Pfam" id="PF12790">
    <property type="entry name" value="T6SS-SciN"/>
    <property type="match status" value="1"/>
</dbReference>